<gene>
    <name evidence="11" type="ORF">IQ266_09955</name>
</gene>
<dbReference type="Gene3D" id="1.10.287.130">
    <property type="match status" value="1"/>
</dbReference>
<dbReference type="Gene3D" id="6.10.340.10">
    <property type="match status" value="1"/>
</dbReference>
<dbReference type="Pfam" id="PF02518">
    <property type="entry name" value="HATPase_c"/>
    <property type="match status" value="1"/>
</dbReference>
<dbReference type="SMART" id="SM00388">
    <property type="entry name" value="HisKA"/>
    <property type="match status" value="1"/>
</dbReference>
<dbReference type="SUPFAM" id="SSF47384">
    <property type="entry name" value="Homodimeric domain of signal transducing histidine kinase"/>
    <property type="match status" value="1"/>
</dbReference>
<evidence type="ECO:0000256" key="4">
    <source>
        <dbReference type="ARBA" id="ARBA00022553"/>
    </source>
</evidence>
<evidence type="ECO:0000256" key="8">
    <source>
        <dbReference type="SAM" id="Phobius"/>
    </source>
</evidence>
<dbReference type="PRINTS" id="PR00344">
    <property type="entry name" value="BCTRLSENSOR"/>
</dbReference>
<feature type="transmembrane region" description="Helical" evidence="8">
    <location>
        <begin position="351"/>
        <end position="369"/>
    </location>
</feature>
<dbReference type="Gene3D" id="3.30.450.20">
    <property type="entry name" value="PAS domain"/>
    <property type="match status" value="1"/>
</dbReference>
<dbReference type="CDD" id="cd06225">
    <property type="entry name" value="HAMP"/>
    <property type="match status" value="1"/>
</dbReference>
<dbReference type="SMART" id="SM00387">
    <property type="entry name" value="HATPase_c"/>
    <property type="match status" value="1"/>
</dbReference>
<evidence type="ECO:0000256" key="6">
    <source>
        <dbReference type="ARBA" id="ARBA00022777"/>
    </source>
</evidence>
<dbReference type="PANTHER" id="PTHR43065">
    <property type="entry name" value="SENSOR HISTIDINE KINASE"/>
    <property type="match status" value="1"/>
</dbReference>
<keyword evidence="6" id="KW-0418">Kinase</keyword>
<dbReference type="EC" id="2.7.13.3" evidence="3"/>
<dbReference type="GO" id="GO:0000155">
    <property type="term" value="F:phosphorelay sensor kinase activity"/>
    <property type="evidence" value="ECO:0007669"/>
    <property type="project" value="InterPro"/>
</dbReference>
<keyword evidence="5" id="KW-0808">Transferase</keyword>
<keyword evidence="8" id="KW-0472">Membrane</keyword>
<reference evidence="11" key="1">
    <citation type="submission" date="2020-10" db="EMBL/GenBank/DDBJ databases">
        <authorList>
            <person name="Castelo-Branco R."/>
            <person name="Eusebio N."/>
            <person name="Adriana R."/>
            <person name="Vieira A."/>
            <person name="Brugerolle De Fraissinette N."/>
            <person name="Rezende De Castro R."/>
            <person name="Schneider M.P."/>
            <person name="Vasconcelos V."/>
            <person name="Leao P.N."/>
        </authorList>
    </citation>
    <scope>NUCLEOTIDE SEQUENCE</scope>
    <source>
        <strain evidence="11">LEGE 11480</strain>
    </source>
</reference>
<dbReference type="CDD" id="cd00082">
    <property type="entry name" value="HisKA"/>
    <property type="match status" value="1"/>
</dbReference>
<keyword evidence="12" id="KW-1185">Reference proteome</keyword>
<dbReference type="AlphaFoldDB" id="A0A928Z4A1"/>
<dbReference type="PROSITE" id="PS50109">
    <property type="entry name" value="HIS_KIN"/>
    <property type="match status" value="1"/>
</dbReference>
<evidence type="ECO:0000256" key="1">
    <source>
        <dbReference type="ARBA" id="ARBA00000085"/>
    </source>
</evidence>
<dbReference type="SUPFAM" id="SSF55874">
    <property type="entry name" value="ATPase domain of HSP90 chaperone/DNA topoisomerase II/histidine kinase"/>
    <property type="match status" value="1"/>
</dbReference>
<dbReference type="Proteomes" id="UP000625316">
    <property type="component" value="Unassembled WGS sequence"/>
</dbReference>
<feature type="domain" description="HAMP" evidence="10">
    <location>
        <begin position="371"/>
        <end position="423"/>
    </location>
</feature>
<evidence type="ECO:0000256" key="3">
    <source>
        <dbReference type="ARBA" id="ARBA00012438"/>
    </source>
</evidence>
<dbReference type="InterPro" id="IPR004358">
    <property type="entry name" value="Sig_transdc_His_kin-like_C"/>
</dbReference>
<sequence length="739" mass="82374">MVQYPKKSNVWPLQAVLIAPFVIQLLAAVGLVGYLSFKNGEKAVSELADQVIESTSNEVRQHLTAYLSTPHKVSQLNADAIRLNVLNLNDLPQVQRYFWHQMQTYDLTYISLILPTGEVRAAYRPDGKIATLDTVKPFINDQVKNATTYLTDKQGNPRKILAETAWDVLKDSIYTEPVKAKKAIWSRINTYYDPALPPSISAAAGRPLYDANQKLIGVLNTEIHLQTLSNFLSQLKTDQQGEIFVMERSGLLVANSVKDAPFKLVDEEIQRFPASQSPNPLIRAIAAQTKQQFPVLSAIKQPQKIIVKLQGDRHHVSITPWQDEYGLDWLVVSSISENNFMAQIHANTRTTIVLCIGAGIIATIVGIFTSRRIAQPIFRLNQASQALAAGDLDQMVQPTHVQELNILGESFNEMAGQLKAAFIELEDSNVELEHHVAERTTKLKDALAELQHTQLQMIQAEKMSSLGQLVAGIAHEVNNPINFVKGNLIFIQEHAGQLMELVELYQTHYEQPVEAIQSQVSAIDLEFIQTDMPKLIHSMTVGTDRIQGIVQSLRNFSRMDESALQRANVHDGLDSTLLILQHRLKAQPDRVEIEVVKHFSDLPLIDCYAGQLNQVFMNLLANAIDALEDRLRQQTPAEQAANPPQITIQTEHLSPDSLVIKIADNGCGIPRDIQQRIFEPFFTTKPIGKGTGIGMSISYQIVVERHQGKLGCHSERGQGTEFSIQIPVTIQPVVVDQTA</sequence>
<comment type="caution">
    <text evidence="11">The sequence shown here is derived from an EMBL/GenBank/DDBJ whole genome shotgun (WGS) entry which is preliminary data.</text>
</comment>
<comment type="subcellular location">
    <subcellularLocation>
        <location evidence="2">Membrane</location>
    </subcellularLocation>
</comment>
<feature type="domain" description="Histidine kinase" evidence="9">
    <location>
        <begin position="472"/>
        <end position="730"/>
    </location>
</feature>
<dbReference type="PROSITE" id="PS50885">
    <property type="entry name" value="HAMP"/>
    <property type="match status" value="1"/>
</dbReference>
<evidence type="ECO:0000313" key="12">
    <source>
        <dbReference type="Proteomes" id="UP000625316"/>
    </source>
</evidence>
<organism evidence="11 12">
    <name type="scientific">Romeriopsis navalis LEGE 11480</name>
    <dbReference type="NCBI Taxonomy" id="2777977"/>
    <lineage>
        <taxon>Bacteria</taxon>
        <taxon>Bacillati</taxon>
        <taxon>Cyanobacteriota</taxon>
        <taxon>Cyanophyceae</taxon>
        <taxon>Leptolyngbyales</taxon>
        <taxon>Leptolyngbyaceae</taxon>
        <taxon>Romeriopsis</taxon>
        <taxon>Romeriopsis navalis</taxon>
    </lineage>
</organism>
<dbReference type="PANTHER" id="PTHR43065:SF50">
    <property type="entry name" value="HISTIDINE KINASE"/>
    <property type="match status" value="1"/>
</dbReference>
<evidence type="ECO:0000256" key="7">
    <source>
        <dbReference type="ARBA" id="ARBA00023012"/>
    </source>
</evidence>
<dbReference type="InterPro" id="IPR003594">
    <property type="entry name" value="HATPase_dom"/>
</dbReference>
<evidence type="ECO:0000259" key="9">
    <source>
        <dbReference type="PROSITE" id="PS50109"/>
    </source>
</evidence>
<name>A0A928Z4A1_9CYAN</name>
<dbReference type="InterPro" id="IPR036890">
    <property type="entry name" value="HATPase_C_sf"/>
</dbReference>
<keyword evidence="4" id="KW-0597">Phosphoprotein</keyword>
<evidence type="ECO:0000256" key="2">
    <source>
        <dbReference type="ARBA" id="ARBA00004370"/>
    </source>
</evidence>
<dbReference type="InterPro" id="IPR003661">
    <property type="entry name" value="HisK_dim/P_dom"/>
</dbReference>
<keyword evidence="7" id="KW-0902">Two-component regulatory system</keyword>
<dbReference type="RefSeq" id="WP_264324876.1">
    <property type="nucleotide sequence ID" value="NZ_JADEXQ010000027.1"/>
</dbReference>
<accession>A0A928Z4A1</accession>
<evidence type="ECO:0000256" key="5">
    <source>
        <dbReference type="ARBA" id="ARBA00022679"/>
    </source>
</evidence>
<dbReference type="SUPFAM" id="SSF158472">
    <property type="entry name" value="HAMP domain-like"/>
    <property type="match status" value="1"/>
</dbReference>
<dbReference type="InterPro" id="IPR036097">
    <property type="entry name" value="HisK_dim/P_sf"/>
</dbReference>
<dbReference type="InterPro" id="IPR005467">
    <property type="entry name" value="His_kinase_dom"/>
</dbReference>
<evidence type="ECO:0000259" key="10">
    <source>
        <dbReference type="PROSITE" id="PS50885"/>
    </source>
</evidence>
<feature type="transmembrane region" description="Helical" evidence="8">
    <location>
        <begin position="15"/>
        <end position="37"/>
    </location>
</feature>
<keyword evidence="8" id="KW-0812">Transmembrane</keyword>
<dbReference type="InterPro" id="IPR003660">
    <property type="entry name" value="HAMP_dom"/>
</dbReference>
<dbReference type="Gene3D" id="3.30.565.10">
    <property type="entry name" value="Histidine kinase-like ATPase, C-terminal domain"/>
    <property type="match status" value="1"/>
</dbReference>
<evidence type="ECO:0000313" key="11">
    <source>
        <dbReference type="EMBL" id="MBE9030050.1"/>
    </source>
</evidence>
<comment type="catalytic activity">
    <reaction evidence="1">
        <text>ATP + protein L-histidine = ADP + protein N-phospho-L-histidine.</text>
        <dbReference type="EC" id="2.7.13.3"/>
    </reaction>
</comment>
<dbReference type="Pfam" id="PF00672">
    <property type="entry name" value="HAMP"/>
    <property type="match status" value="1"/>
</dbReference>
<protein>
    <recommendedName>
        <fullName evidence="3">histidine kinase</fullName>
        <ecNumber evidence="3">2.7.13.3</ecNumber>
    </recommendedName>
</protein>
<dbReference type="EMBL" id="JADEXQ010000027">
    <property type="protein sequence ID" value="MBE9030050.1"/>
    <property type="molecule type" value="Genomic_DNA"/>
</dbReference>
<dbReference type="SMART" id="SM00304">
    <property type="entry name" value="HAMP"/>
    <property type="match status" value="1"/>
</dbReference>
<dbReference type="GO" id="GO:0016020">
    <property type="term" value="C:membrane"/>
    <property type="evidence" value="ECO:0007669"/>
    <property type="project" value="UniProtKB-SubCell"/>
</dbReference>
<proteinExistence type="predicted"/>
<keyword evidence="8" id="KW-1133">Transmembrane helix</keyword>